<dbReference type="VEuPathDB" id="MicrosporidiaDB:Eint_020270"/>
<dbReference type="RefSeq" id="XP_003072388.1">
    <property type="nucleotide sequence ID" value="XM_003072342.1"/>
</dbReference>
<keyword evidence="1" id="KW-0472">Membrane</keyword>
<dbReference type="Proteomes" id="UP000002313">
    <property type="component" value="Chromosome II"/>
</dbReference>
<evidence type="ECO:0000256" key="1">
    <source>
        <dbReference type="SAM" id="Phobius"/>
    </source>
</evidence>
<evidence type="ECO:0000256" key="2">
    <source>
        <dbReference type="SAM" id="SignalP"/>
    </source>
</evidence>
<keyword evidence="2" id="KW-0732">Signal</keyword>
<gene>
    <name evidence="4" type="ORF">Eint_020270</name>
</gene>
<feature type="domain" description="Microsporidial 8TM transmembrane" evidence="3">
    <location>
        <begin position="17"/>
        <end position="262"/>
    </location>
</feature>
<evidence type="ECO:0000313" key="4">
    <source>
        <dbReference type="EMBL" id="ADM11028.1"/>
    </source>
</evidence>
<keyword evidence="1" id="KW-0812">Transmembrane</keyword>
<feature type="transmembrane region" description="Helical" evidence="1">
    <location>
        <begin position="163"/>
        <end position="182"/>
    </location>
</feature>
<dbReference type="AlphaFoldDB" id="E0S5P3"/>
<feature type="transmembrane region" description="Helical" evidence="1">
    <location>
        <begin position="106"/>
        <end position="129"/>
    </location>
</feature>
<feature type="transmembrane region" description="Helical" evidence="1">
    <location>
        <begin position="241"/>
        <end position="258"/>
    </location>
</feature>
<organism evidence="4 5">
    <name type="scientific">Encephalitozoon intestinalis (strain ATCC 50506)</name>
    <name type="common">Microsporidian parasite</name>
    <name type="synonym">Septata intestinalis</name>
    <dbReference type="NCBI Taxonomy" id="876142"/>
    <lineage>
        <taxon>Eukaryota</taxon>
        <taxon>Fungi</taxon>
        <taxon>Fungi incertae sedis</taxon>
        <taxon>Microsporidia</taxon>
        <taxon>Unikaryonidae</taxon>
        <taxon>Encephalitozoon</taxon>
    </lineage>
</organism>
<reference evidence="4 5" key="1">
    <citation type="journal article" date="2010" name="Nat. Commun.">
        <title>The complete sequence of the smallest known nuclear genome from the microsporidian Encephalitozoon intestinalis.</title>
        <authorList>
            <person name="Corradi N."/>
            <person name="Pombert J.-F."/>
            <person name="Farinelli L."/>
            <person name="Didier E.S."/>
            <person name="Keeling P.J."/>
        </authorList>
    </citation>
    <scope>NUCLEOTIDE SEQUENCE [LARGE SCALE GENOMIC DNA]</scope>
    <source>
        <strain evidence="4 5">ATCC 50506</strain>
    </source>
</reference>
<evidence type="ECO:0000313" key="5">
    <source>
        <dbReference type="Proteomes" id="UP000002313"/>
    </source>
</evidence>
<feature type="transmembrane region" description="Helical" evidence="1">
    <location>
        <begin position="202"/>
        <end position="221"/>
    </location>
</feature>
<evidence type="ECO:0000259" key="3">
    <source>
        <dbReference type="Pfam" id="PF17028"/>
    </source>
</evidence>
<accession>E0S5P3</accession>
<dbReference type="EMBL" id="CP001943">
    <property type="protein sequence ID" value="ADM11028.1"/>
    <property type="molecule type" value="Genomic_DNA"/>
</dbReference>
<proteinExistence type="predicted"/>
<sequence>MPRLGRILMYALIFIFRSYDVPSLCYNYYDPESCYQQEFLKPSPIPTVYQVVPRKYFVYVSGVCDFIVSRLINSEKYFIYSSLLPADAISMENLLLVMLEKGYRDIAGFFLANLSIFYVPILTASNLYVLSYLYPAYKKDYENAHKPSLSITWFFHLNIFSQYSRYFYDMFYVLMIYLFSIVPEEQKMEIILLFKPSNYKSYLLYMAESPLFHFYTLIFVLENYVQLLFRIYGIGNPNFLNWSYLAFTCLFIFERRWIMLMKEPYKNKDQEKASGCSHQL</sequence>
<dbReference type="OrthoDB" id="2190933at2759"/>
<dbReference type="Pfam" id="PF17028">
    <property type="entry name" value="8TM_micro"/>
    <property type="match status" value="1"/>
</dbReference>
<reference evidence="4 5" key="2">
    <citation type="journal article" date="2012" name="Proc. Natl. Acad. Sci. U.S.A.">
        <title>Gain and loss of multiple functionally related, horizontally transferred genes in the reduced genomes of two microsporidian parasites.</title>
        <authorList>
            <person name="Pombert J.-F."/>
            <person name="Selman M."/>
            <person name="Burki F."/>
            <person name="Bardell F.T."/>
            <person name="Farinelli L."/>
            <person name="Solter L.F."/>
            <person name="Whitman D.W."/>
            <person name="Weiss L.M."/>
            <person name="Corradi N."/>
            <person name="Keeling P.J."/>
        </authorList>
    </citation>
    <scope>NUCLEOTIDE SEQUENCE [LARGE SCALE GENOMIC DNA]</scope>
    <source>
        <strain evidence="4 5">ATCC 50506</strain>
    </source>
</reference>
<dbReference type="HOGENOM" id="CLU_994079_0_0_1"/>
<keyword evidence="5" id="KW-1185">Reference proteome</keyword>
<feature type="signal peptide" evidence="2">
    <location>
        <begin position="1"/>
        <end position="23"/>
    </location>
</feature>
<protein>
    <recommendedName>
        <fullName evidence="3">Microsporidial 8TM transmembrane domain-containing protein</fullName>
    </recommendedName>
</protein>
<dbReference type="GeneID" id="9698705"/>
<dbReference type="InterPro" id="IPR031497">
    <property type="entry name" value="8TM_micro"/>
</dbReference>
<dbReference type="KEGG" id="ein:Eint_020270"/>
<keyword evidence="1" id="KW-1133">Transmembrane helix</keyword>
<name>E0S5P3_ENCIT</name>
<feature type="chain" id="PRO_5003140000" description="Microsporidial 8TM transmembrane domain-containing protein" evidence="2">
    <location>
        <begin position="24"/>
        <end position="280"/>
    </location>
</feature>